<comment type="caution">
    <text evidence="3">The sequence shown here is derived from an EMBL/GenBank/DDBJ whole genome shotgun (WGS) entry which is preliminary data.</text>
</comment>
<proteinExistence type="predicted"/>
<dbReference type="InterPro" id="IPR006578">
    <property type="entry name" value="MADF-dom"/>
</dbReference>
<name>A0AAE1CTX5_9GAST</name>
<gene>
    <name evidence="3" type="ORF">RRG08_029696</name>
</gene>
<sequence>MEKKSSATDRRFSSLGTGMCNGCNSSQMATTVSYAVLKKKWKYLRDQFAIEWGKLPPARSGDSAEDTQLPKWQYFKSLLFLKDIVTPRTTKGPLKLLLANNSAYAVSSQDLIEEESQVSLHDEGNNTFTLPETEGGLVTQGESERQLVAPEPINKEQGGKKRKRDTIDDYHRSVLHIL</sequence>
<feature type="domain" description="MADF" evidence="2">
    <location>
        <begin position="26"/>
        <end position="81"/>
    </location>
</feature>
<dbReference type="AlphaFoldDB" id="A0AAE1CTX5"/>
<dbReference type="Pfam" id="PF10545">
    <property type="entry name" value="MADF_DNA_bdg"/>
    <property type="match status" value="1"/>
</dbReference>
<protein>
    <recommendedName>
        <fullName evidence="2">MADF domain-containing protein</fullName>
    </recommendedName>
</protein>
<reference evidence="3" key="1">
    <citation type="journal article" date="2023" name="G3 (Bethesda)">
        <title>A reference genome for the long-term kleptoplast-retaining sea slug Elysia crispata morphotype clarki.</title>
        <authorList>
            <person name="Eastman K.E."/>
            <person name="Pendleton A.L."/>
            <person name="Shaikh M.A."/>
            <person name="Suttiyut T."/>
            <person name="Ogas R."/>
            <person name="Tomko P."/>
            <person name="Gavelis G."/>
            <person name="Widhalm J.R."/>
            <person name="Wisecaver J.H."/>
        </authorList>
    </citation>
    <scope>NUCLEOTIDE SEQUENCE</scope>
    <source>
        <strain evidence="3">ECLA1</strain>
    </source>
</reference>
<feature type="compositionally biased region" description="Basic and acidic residues" evidence="1">
    <location>
        <begin position="153"/>
        <end position="165"/>
    </location>
</feature>
<dbReference type="Proteomes" id="UP001283361">
    <property type="component" value="Unassembled WGS sequence"/>
</dbReference>
<evidence type="ECO:0000259" key="2">
    <source>
        <dbReference type="Pfam" id="PF10545"/>
    </source>
</evidence>
<evidence type="ECO:0000256" key="1">
    <source>
        <dbReference type="SAM" id="MobiDB-lite"/>
    </source>
</evidence>
<accession>A0AAE1CTX5</accession>
<feature type="region of interest" description="Disordered" evidence="1">
    <location>
        <begin position="131"/>
        <end position="165"/>
    </location>
</feature>
<organism evidence="3 4">
    <name type="scientific">Elysia crispata</name>
    <name type="common">lettuce slug</name>
    <dbReference type="NCBI Taxonomy" id="231223"/>
    <lineage>
        <taxon>Eukaryota</taxon>
        <taxon>Metazoa</taxon>
        <taxon>Spiralia</taxon>
        <taxon>Lophotrochozoa</taxon>
        <taxon>Mollusca</taxon>
        <taxon>Gastropoda</taxon>
        <taxon>Heterobranchia</taxon>
        <taxon>Euthyneura</taxon>
        <taxon>Panpulmonata</taxon>
        <taxon>Sacoglossa</taxon>
        <taxon>Placobranchoidea</taxon>
        <taxon>Plakobranchidae</taxon>
        <taxon>Elysia</taxon>
    </lineage>
</organism>
<evidence type="ECO:0000313" key="4">
    <source>
        <dbReference type="Proteomes" id="UP001283361"/>
    </source>
</evidence>
<dbReference type="EMBL" id="JAWDGP010006847">
    <property type="protein sequence ID" value="KAK3734501.1"/>
    <property type="molecule type" value="Genomic_DNA"/>
</dbReference>
<evidence type="ECO:0000313" key="3">
    <source>
        <dbReference type="EMBL" id="KAK3734501.1"/>
    </source>
</evidence>
<keyword evidence="4" id="KW-1185">Reference proteome</keyword>